<dbReference type="Pfam" id="PF13649">
    <property type="entry name" value="Methyltransf_25"/>
    <property type="match status" value="1"/>
</dbReference>
<dbReference type="CDD" id="cd02440">
    <property type="entry name" value="AdoMet_MTases"/>
    <property type="match status" value="1"/>
</dbReference>
<dbReference type="SUPFAM" id="SSF53335">
    <property type="entry name" value="S-adenosyl-L-methionine-dependent methyltransferases"/>
    <property type="match status" value="1"/>
</dbReference>
<feature type="domain" description="Methyltransferase" evidence="3">
    <location>
        <begin position="43"/>
        <end position="133"/>
    </location>
</feature>
<dbReference type="EC" id="2.1.-.-" evidence="4"/>
<keyword evidence="5" id="KW-1185">Reference proteome</keyword>
<accession>A0ABY8QLY7</accession>
<gene>
    <name evidence="4" type="ORF">QF118_05235</name>
</gene>
<dbReference type="Gene3D" id="3.40.50.150">
    <property type="entry name" value="Vaccinia Virus protein VP39"/>
    <property type="match status" value="1"/>
</dbReference>
<evidence type="ECO:0000313" key="4">
    <source>
        <dbReference type="EMBL" id="WGW04953.1"/>
    </source>
</evidence>
<dbReference type="GO" id="GO:0032259">
    <property type="term" value="P:methylation"/>
    <property type="evidence" value="ECO:0007669"/>
    <property type="project" value="UniProtKB-KW"/>
</dbReference>
<dbReference type="PANTHER" id="PTHR43861">
    <property type="entry name" value="TRANS-ACONITATE 2-METHYLTRANSFERASE-RELATED"/>
    <property type="match status" value="1"/>
</dbReference>
<evidence type="ECO:0000256" key="1">
    <source>
        <dbReference type="ARBA" id="ARBA00022603"/>
    </source>
</evidence>
<evidence type="ECO:0000313" key="5">
    <source>
        <dbReference type="Proteomes" id="UP001241605"/>
    </source>
</evidence>
<reference evidence="4 5" key="1">
    <citation type="submission" date="2023-05" db="EMBL/GenBank/DDBJ databases">
        <title>YMD87, complete Genome.</title>
        <authorList>
            <person name="Zhang J."/>
            <person name="Xu X."/>
        </authorList>
    </citation>
    <scope>NUCLEOTIDE SEQUENCE [LARGE SCALE GENOMIC DNA]</scope>
    <source>
        <strain evidence="4 5">YMD87</strain>
    </source>
</reference>
<dbReference type="InterPro" id="IPR041698">
    <property type="entry name" value="Methyltransf_25"/>
</dbReference>
<dbReference type="PANTHER" id="PTHR43861:SF1">
    <property type="entry name" value="TRANS-ACONITATE 2-METHYLTRANSFERASE"/>
    <property type="match status" value="1"/>
</dbReference>
<dbReference type="EMBL" id="CP124616">
    <property type="protein sequence ID" value="WGW04953.1"/>
    <property type="molecule type" value="Genomic_DNA"/>
</dbReference>
<organism evidence="4 5">
    <name type="scientific">Tropicibacter oceani</name>
    <dbReference type="NCBI Taxonomy" id="3058420"/>
    <lineage>
        <taxon>Bacteria</taxon>
        <taxon>Pseudomonadati</taxon>
        <taxon>Pseudomonadota</taxon>
        <taxon>Alphaproteobacteria</taxon>
        <taxon>Rhodobacterales</taxon>
        <taxon>Roseobacteraceae</taxon>
        <taxon>Tropicibacter</taxon>
    </lineage>
</organism>
<keyword evidence="1 4" id="KW-0489">Methyltransferase</keyword>
<evidence type="ECO:0000259" key="3">
    <source>
        <dbReference type="Pfam" id="PF13649"/>
    </source>
</evidence>
<dbReference type="Proteomes" id="UP001241605">
    <property type="component" value="Chromosome"/>
</dbReference>
<keyword evidence="2 4" id="KW-0808">Transferase</keyword>
<dbReference type="InterPro" id="IPR029063">
    <property type="entry name" value="SAM-dependent_MTases_sf"/>
</dbReference>
<evidence type="ECO:0000256" key="2">
    <source>
        <dbReference type="ARBA" id="ARBA00022679"/>
    </source>
</evidence>
<dbReference type="RefSeq" id="WP_282301590.1">
    <property type="nucleotide sequence ID" value="NZ_CP124616.1"/>
</dbReference>
<sequence>MTDPVTIEVYNRRAEEYAQVTASDGPDATLAAFIEGLPKGARVLDLGCGPGAAAAHMARAGLSVEAWDASASMVALAAAQPGVDARQASFDDLAKAEADSFDAIWANFSLLHAPRAAMPRHLAQIARILRPGGRFHIAVKEGQGSKRDRLGRLYAFYTQEDLTGLLKDAGLSPGPFQTGRDRGLDGALSPWISVTAYG</sequence>
<dbReference type="GO" id="GO:0008168">
    <property type="term" value="F:methyltransferase activity"/>
    <property type="evidence" value="ECO:0007669"/>
    <property type="project" value="UniProtKB-KW"/>
</dbReference>
<name>A0ABY8QLY7_9RHOB</name>
<protein>
    <submittedName>
        <fullName evidence="4">Class I SAM-dependent methyltransferase</fullName>
        <ecNumber evidence="4">2.1.-.-</ecNumber>
    </submittedName>
</protein>
<proteinExistence type="predicted"/>